<organism evidence="1 2">
    <name type="scientific">Myxococcus llanfairpwllgwyngyllgogerychwyrndrobwllllantysiliogogogochensis</name>
    <dbReference type="NCBI Taxonomy" id="2590453"/>
    <lineage>
        <taxon>Bacteria</taxon>
        <taxon>Pseudomonadati</taxon>
        <taxon>Myxococcota</taxon>
        <taxon>Myxococcia</taxon>
        <taxon>Myxococcales</taxon>
        <taxon>Cystobacterineae</taxon>
        <taxon>Myxococcaceae</taxon>
        <taxon>Myxococcus</taxon>
    </lineage>
</organism>
<proteinExistence type="predicted"/>
<dbReference type="EMBL" id="VIFM01000221">
    <property type="protein sequence ID" value="TQF10916.1"/>
    <property type="molecule type" value="Genomic_DNA"/>
</dbReference>
<dbReference type="Proteomes" id="UP000315369">
    <property type="component" value="Unassembled WGS sequence"/>
</dbReference>
<reference evidence="1 2" key="1">
    <citation type="submission" date="2019-06" db="EMBL/GenBank/DDBJ databases">
        <authorList>
            <person name="Livingstone P."/>
            <person name="Whitworth D."/>
        </authorList>
    </citation>
    <scope>NUCLEOTIDE SEQUENCE [LARGE SCALE GENOMIC DNA]</scope>
    <source>
        <strain evidence="1 2">AM401</strain>
    </source>
</reference>
<protein>
    <submittedName>
        <fullName evidence="1">Uncharacterized protein</fullName>
    </submittedName>
</protein>
<dbReference type="OrthoDB" id="5381867at2"/>
<dbReference type="AlphaFoldDB" id="A0A540WPJ0"/>
<evidence type="ECO:0000313" key="2">
    <source>
        <dbReference type="Proteomes" id="UP000315369"/>
    </source>
</evidence>
<name>A0A540WPJ0_9BACT</name>
<evidence type="ECO:0000313" key="1">
    <source>
        <dbReference type="EMBL" id="TQF10916.1"/>
    </source>
</evidence>
<accession>A0A540WPJ0</accession>
<gene>
    <name evidence="1" type="ORF">FJV41_37045</name>
</gene>
<keyword evidence="2" id="KW-1185">Reference proteome</keyword>
<sequence>MGRRAMHGRQAALVMMLAGLWACGGEDAVTREGFGGEVVQALCARAERCGEYAHASACEEDMRRWGRDAYLGLGTRYDESLRNGQLRFDEGAARRCLDSIRGGSCDTPALSDDSWRFGIEYDATCRVLVASASSESCQSNLECGEQGYCGHVSENACAGVCQARGTEGSVIPQRTPCEPGLVLVGLPWTCLRPLEEGASCVVQEAGGASSLPCAEGLWCDRNGYKTCKRVGSEGDICENQGYYPCGPSLVCSDNKCVRHAKEGSACTAPTRDGTTGLHVDVCQRELFCDANPDDLGLCRPRREERQECRLDSECAEGLLCKDARLEVGRLGVCVKAVAPGEACDYENLICPQGHACAVTESGLLCLPIAREGEPCGRLSSTCDTGSRCVGQRCISIEAALCQ</sequence>
<comment type="caution">
    <text evidence="1">The sequence shown here is derived from an EMBL/GenBank/DDBJ whole genome shotgun (WGS) entry which is preliminary data.</text>
</comment>